<reference evidence="2" key="1">
    <citation type="submission" date="2021-01" db="EMBL/GenBank/DDBJ databases">
        <title>Paracoccus amoyensis sp. nov., isolated from the surface seawater along the coast of Xiamen Island, China.</title>
        <authorList>
            <person name="Lyu L."/>
        </authorList>
    </citation>
    <scope>NUCLEOTIDE SEQUENCE</scope>
    <source>
        <strain evidence="2">MJ17</strain>
    </source>
</reference>
<name>A0A934SEA4_9RHOB</name>
<gene>
    <name evidence="2" type="ORF">JJJ17_07595</name>
</gene>
<keyword evidence="3" id="KW-1185">Reference proteome</keyword>
<dbReference type="Proteomes" id="UP000640485">
    <property type="component" value="Unassembled WGS sequence"/>
</dbReference>
<feature type="chain" id="PRO_5036679058" evidence="1">
    <location>
        <begin position="23"/>
        <end position="271"/>
    </location>
</feature>
<dbReference type="EMBL" id="JAEPRQ010000002">
    <property type="protein sequence ID" value="MBK4215784.1"/>
    <property type="molecule type" value="Genomic_DNA"/>
</dbReference>
<comment type="caution">
    <text evidence="2">The sequence shown here is derived from an EMBL/GenBank/DDBJ whole genome shotgun (WGS) entry which is preliminary data.</text>
</comment>
<evidence type="ECO:0000256" key="1">
    <source>
        <dbReference type="SAM" id="SignalP"/>
    </source>
</evidence>
<dbReference type="AlphaFoldDB" id="A0A934SEA4"/>
<protein>
    <submittedName>
        <fullName evidence="2">Uncharacterized protein</fullName>
    </submittedName>
</protein>
<sequence length="271" mass="30248">MPRLLTAAVLTLAALLPLPLAADQTACPEDFARLVTTAFPEAIQIEDGFRVGARTVRTPRGHFQEPTAPICRRWPAQPQILLVAMPLIHDGPDPQGYDHAGDLELLLFDHDTLALQSRLTLPRFILDDAISLRDLRFDTAPYRLVDQRLSFGIRAAYANMSQPNPFSEEVLWLFDPRGETLVPVLEKLVVESHGGEWDTRCAGEFHDLSRILDLAPNGTNGAADIRLITTRSKVLAFEKNGDCEDITETSTETQIIRYDGTRYPVDPDTYD</sequence>
<keyword evidence="1" id="KW-0732">Signal</keyword>
<accession>A0A934SEA4</accession>
<evidence type="ECO:0000313" key="3">
    <source>
        <dbReference type="Proteomes" id="UP000640485"/>
    </source>
</evidence>
<feature type="signal peptide" evidence="1">
    <location>
        <begin position="1"/>
        <end position="22"/>
    </location>
</feature>
<organism evidence="2 3">
    <name type="scientific">Paracoccus caeni</name>
    <dbReference type="NCBI Taxonomy" id="657651"/>
    <lineage>
        <taxon>Bacteria</taxon>
        <taxon>Pseudomonadati</taxon>
        <taxon>Pseudomonadota</taxon>
        <taxon>Alphaproteobacteria</taxon>
        <taxon>Rhodobacterales</taxon>
        <taxon>Paracoccaceae</taxon>
        <taxon>Paracoccus</taxon>
    </lineage>
</organism>
<dbReference type="RefSeq" id="WP_200685105.1">
    <property type="nucleotide sequence ID" value="NZ_JAEPRQ010000002.1"/>
</dbReference>
<proteinExistence type="predicted"/>
<evidence type="ECO:0000313" key="2">
    <source>
        <dbReference type="EMBL" id="MBK4215784.1"/>
    </source>
</evidence>